<keyword evidence="2" id="KW-1185">Reference proteome</keyword>
<reference evidence="1" key="1">
    <citation type="submission" date="2021-06" db="EMBL/GenBank/DDBJ databases">
        <authorList>
            <person name="Kallberg Y."/>
            <person name="Tangrot J."/>
            <person name="Rosling A."/>
        </authorList>
    </citation>
    <scope>NUCLEOTIDE SEQUENCE</scope>
    <source>
        <strain evidence="1">IN212</strain>
    </source>
</reference>
<evidence type="ECO:0000313" key="2">
    <source>
        <dbReference type="Proteomes" id="UP000789396"/>
    </source>
</evidence>
<dbReference type="EMBL" id="CAJVPZ010097068">
    <property type="protein sequence ID" value="CAG8819206.1"/>
    <property type="molecule type" value="Genomic_DNA"/>
</dbReference>
<feature type="non-terminal residue" evidence="1">
    <location>
        <position position="1"/>
    </location>
</feature>
<accession>A0A9N9K9V9</accession>
<sequence length="58" mass="6651">GTSEFDFVNPLSKEGAFQNKLKVYNRKGKSCHNDLFFLEGYDAEKQEHVISDKSDIIL</sequence>
<proteinExistence type="predicted"/>
<protein>
    <submittedName>
        <fullName evidence="1">11054_t:CDS:1</fullName>
    </submittedName>
</protein>
<organism evidence="1 2">
    <name type="scientific">Racocetra fulgida</name>
    <dbReference type="NCBI Taxonomy" id="60492"/>
    <lineage>
        <taxon>Eukaryota</taxon>
        <taxon>Fungi</taxon>
        <taxon>Fungi incertae sedis</taxon>
        <taxon>Mucoromycota</taxon>
        <taxon>Glomeromycotina</taxon>
        <taxon>Glomeromycetes</taxon>
        <taxon>Diversisporales</taxon>
        <taxon>Gigasporaceae</taxon>
        <taxon>Racocetra</taxon>
    </lineage>
</organism>
<gene>
    <name evidence="1" type="ORF">RFULGI_LOCUS19490</name>
</gene>
<evidence type="ECO:0000313" key="1">
    <source>
        <dbReference type="EMBL" id="CAG8819206.1"/>
    </source>
</evidence>
<feature type="non-terminal residue" evidence="1">
    <location>
        <position position="58"/>
    </location>
</feature>
<name>A0A9N9K9V9_9GLOM</name>
<dbReference type="Proteomes" id="UP000789396">
    <property type="component" value="Unassembled WGS sequence"/>
</dbReference>
<comment type="caution">
    <text evidence="1">The sequence shown here is derived from an EMBL/GenBank/DDBJ whole genome shotgun (WGS) entry which is preliminary data.</text>
</comment>
<dbReference type="OrthoDB" id="10380878at2759"/>
<dbReference type="AlphaFoldDB" id="A0A9N9K9V9"/>